<feature type="region of interest" description="Disordered" evidence="1">
    <location>
        <begin position="102"/>
        <end position="168"/>
    </location>
</feature>
<dbReference type="AlphaFoldDB" id="A0A316V335"/>
<dbReference type="InterPro" id="IPR016024">
    <property type="entry name" value="ARM-type_fold"/>
</dbReference>
<gene>
    <name evidence="2" type="ORF">BDZ90DRAFT_120805</name>
</gene>
<feature type="region of interest" description="Disordered" evidence="1">
    <location>
        <begin position="641"/>
        <end position="676"/>
    </location>
</feature>
<feature type="compositionally biased region" description="Basic and acidic residues" evidence="1">
    <location>
        <begin position="823"/>
        <end position="842"/>
    </location>
</feature>
<feature type="compositionally biased region" description="Basic residues" evidence="1">
    <location>
        <begin position="843"/>
        <end position="857"/>
    </location>
</feature>
<feature type="compositionally biased region" description="Acidic residues" evidence="1">
    <location>
        <begin position="885"/>
        <end position="896"/>
    </location>
</feature>
<protein>
    <submittedName>
        <fullName evidence="2">Uncharacterized protein</fullName>
    </submittedName>
</protein>
<sequence length="896" mass="99412">MTIVVAPHIPPKRSTSLEHHFSAVNKAIRRHASSSSCPPPTPRSPLDPSSEDDINDEGRQIISTAKRPYRDGSPRHSILKPIDLYTGAGADAAAAAAIEPVTHRKLRDETKPRHPFGPPVPAPRRLVASSWSTKRPSSDAPAPAPPSSSRHERSPNGESPPKRPRRPSANLQHLLREAAREAAREDITQSQLLFGMDIDVDNLAVLPPPQIIITPAETTTPDAGLLATLSINDTHHAHDAHDAHTDPALMHAIAERKKVDARLRTWFYSEVEGLVGQLVTRIKGEGGRAGNYAQMERNTKTVVLAMERMLGLDPHHSPDASNVDFLGDGRHTFMGSRRQSWWASSLRGTKLLGDDEDGSHSARLQLLERRALITKFLDEVFIHLDLAPVPLSLPEALGVVCSKLLSRPDLERVLVESKPGMTFADRLRKYQRGPRKPSTWRHEGTMRASRLRRVASVEYGGASTRDDASPQDEPQPARTFREMLLARFDDLLQRGHRIKEQSHHLQVPLNPRNTLRWKAYLERESQNLDIKMARIKSRAARLGNDAEKTLAVNGRLEETFASLHCVRFLGELYRQGIVDLAVIEQWLHRLLFDTAYPGIPSLWELESGCVLLITILPKLHEYQRQDGRVITMQRSFSAPYTRVDTSGGRGRGHGDGDTTMACDRPTPRQDAATADHWISTTPRSARLSALSKHSPVRKTECLPLDLTRASASANIVAASLLHSCLCRLRELQAHPEIHIESKAWIAEVCRLSEGTPFVPRNPPKASPPKQQRPAPTLSSSSARPSFLFFSSSSGSSSGGDDNDDDDDLLASASPPSSRHRLKIEREQRKEMERELAQLERKAQKAAKAKARRVKKKNTQGSGGSDGGAAGREALLERQLMQQERESDEGHEEDDEL</sequence>
<dbReference type="RefSeq" id="XP_025364467.1">
    <property type="nucleotide sequence ID" value="XM_025503287.1"/>
</dbReference>
<evidence type="ECO:0000313" key="2">
    <source>
        <dbReference type="EMBL" id="PWN29855.1"/>
    </source>
</evidence>
<dbReference type="Proteomes" id="UP000245884">
    <property type="component" value="Unassembled WGS sequence"/>
</dbReference>
<dbReference type="STRING" id="1569628.A0A316V335"/>
<keyword evidence="3" id="KW-1185">Reference proteome</keyword>
<feature type="compositionally biased region" description="Low complexity" evidence="1">
    <location>
        <begin position="778"/>
        <end position="799"/>
    </location>
</feature>
<reference evidence="2 3" key="1">
    <citation type="journal article" date="2018" name="Mol. Biol. Evol.">
        <title>Broad Genomic Sampling Reveals a Smut Pathogenic Ancestry of the Fungal Clade Ustilaginomycotina.</title>
        <authorList>
            <person name="Kijpornyongpan T."/>
            <person name="Mondo S.J."/>
            <person name="Barry K."/>
            <person name="Sandor L."/>
            <person name="Lee J."/>
            <person name="Lipzen A."/>
            <person name="Pangilinan J."/>
            <person name="LaButti K."/>
            <person name="Hainaut M."/>
            <person name="Henrissat B."/>
            <person name="Grigoriev I.V."/>
            <person name="Spatafora J.W."/>
            <person name="Aime M.C."/>
        </authorList>
    </citation>
    <scope>NUCLEOTIDE SEQUENCE [LARGE SCALE GENOMIC DNA]</scope>
    <source>
        <strain evidence="2 3">MCA 5214</strain>
    </source>
</reference>
<feature type="compositionally biased region" description="Gly residues" evidence="1">
    <location>
        <begin position="860"/>
        <end position="869"/>
    </location>
</feature>
<dbReference type="Gene3D" id="1.25.40.180">
    <property type="match status" value="1"/>
</dbReference>
<feature type="region of interest" description="Disordered" evidence="1">
    <location>
        <begin position="28"/>
        <end position="76"/>
    </location>
</feature>
<evidence type="ECO:0000313" key="3">
    <source>
        <dbReference type="Proteomes" id="UP000245884"/>
    </source>
</evidence>
<dbReference type="OrthoDB" id="3354034at2759"/>
<proteinExistence type="predicted"/>
<dbReference type="EMBL" id="KZ819663">
    <property type="protein sequence ID" value="PWN29855.1"/>
    <property type="molecule type" value="Genomic_DNA"/>
</dbReference>
<feature type="region of interest" description="Disordered" evidence="1">
    <location>
        <begin position="757"/>
        <end position="896"/>
    </location>
</feature>
<name>A0A316V335_9BASI</name>
<dbReference type="SUPFAM" id="SSF48371">
    <property type="entry name" value="ARM repeat"/>
    <property type="match status" value="1"/>
</dbReference>
<accession>A0A316V335</accession>
<dbReference type="GeneID" id="37025110"/>
<organism evidence="2 3">
    <name type="scientific">Jaminaea rosea</name>
    <dbReference type="NCBI Taxonomy" id="1569628"/>
    <lineage>
        <taxon>Eukaryota</taxon>
        <taxon>Fungi</taxon>
        <taxon>Dikarya</taxon>
        <taxon>Basidiomycota</taxon>
        <taxon>Ustilaginomycotina</taxon>
        <taxon>Exobasidiomycetes</taxon>
        <taxon>Microstromatales</taxon>
        <taxon>Microstromatales incertae sedis</taxon>
        <taxon>Jaminaea</taxon>
    </lineage>
</organism>
<evidence type="ECO:0000256" key="1">
    <source>
        <dbReference type="SAM" id="MobiDB-lite"/>
    </source>
</evidence>